<name>A0A423TBV3_PENVA</name>
<dbReference type="OrthoDB" id="6342691at2759"/>
<dbReference type="InterPro" id="IPR011009">
    <property type="entry name" value="Kinase-like_dom_sf"/>
</dbReference>
<evidence type="ECO:0000313" key="4">
    <source>
        <dbReference type="Proteomes" id="UP000283509"/>
    </source>
</evidence>
<dbReference type="InterPro" id="IPR015897">
    <property type="entry name" value="CHK_kinase-like"/>
</dbReference>
<accession>A0A423TBV3</accession>
<feature type="compositionally biased region" description="Basic and acidic residues" evidence="1">
    <location>
        <begin position="139"/>
        <end position="157"/>
    </location>
</feature>
<feature type="region of interest" description="Disordered" evidence="1">
    <location>
        <begin position="99"/>
        <end position="162"/>
    </location>
</feature>
<dbReference type="PANTHER" id="PTHR11012">
    <property type="entry name" value="PROTEIN KINASE-LIKE DOMAIN-CONTAINING"/>
    <property type="match status" value="1"/>
</dbReference>
<dbReference type="Pfam" id="PF02958">
    <property type="entry name" value="EcKL"/>
    <property type="match status" value="1"/>
</dbReference>
<dbReference type="EMBL" id="QCYY01001962">
    <property type="protein sequence ID" value="ROT73949.1"/>
    <property type="molecule type" value="Genomic_DNA"/>
</dbReference>
<keyword evidence="4" id="KW-1185">Reference proteome</keyword>
<dbReference type="SMART" id="SM00587">
    <property type="entry name" value="CHK"/>
    <property type="match status" value="1"/>
</dbReference>
<evidence type="ECO:0000313" key="3">
    <source>
        <dbReference type="EMBL" id="ROT73949.1"/>
    </source>
</evidence>
<dbReference type="AlphaFoldDB" id="A0A423TBV3"/>
<dbReference type="PANTHER" id="PTHR11012:SF30">
    <property type="entry name" value="PROTEIN KINASE-LIKE DOMAIN-CONTAINING"/>
    <property type="match status" value="1"/>
</dbReference>
<gene>
    <name evidence="3" type="ORF">C7M84_007592</name>
</gene>
<dbReference type="Gene3D" id="3.90.1200.10">
    <property type="match status" value="1"/>
</dbReference>
<feature type="domain" description="CHK kinase-like" evidence="2">
    <location>
        <begin position="286"/>
        <end position="484"/>
    </location>
</feature>
<evidence type="ECO:0000256" key="1">
    <source>
        <dbReference type="SAM" id="MobiDB-lite"/>
    </source>
</evidence>
<feature type="compositionally biased region" description="Basic and acidic residues" evidence="1">
    <location>
        <begin position="103"/>
        <end position="129"/>
    </location>
</feature>
<proteinExistence type="predicted"/>
<protein>
    <recommendedName>
        <fullName evidence="2">CHK kinase-like domain-containing protein</fullName>
    </recommendedName>
</protein>
<comment type="caution">
    <text evidence="3">The sequence shown here is derived from an EMBL/GenBank/DDBJ whole genome shotgun (WGS) entry which is preliminary data.</text>
</comment>
<dbReference type="InterPro" id="IPR004119">
    <property type="entry name" value="EcKL"/>
</dbReference>
<dbReference type="SUPFAM" id="SSF56112">
    <property type="entry name" value="Protein kinase-like (PK-like)"/>
    <property type="match status" value="1"/>
</dbReference>
<organism evidence="3 4">
    <name type="scientific">Penaeus vannamei</name>
    <name type="common">Whiteleg shrimp</name>
    <name type="synonym">Litopenaeus vannamei</name>
    <dbReference type="NCBI Taxonomy" id="6689"/>
    <lineage>
        <taxon>Eukaryota</taxon>
        <taxon>Metazoa</taxon>
        <taxon>Ecdysozoa</taxon>
        <taxon>Arthropoda</taxon>
        <taxon>Crustacea</taxon>
        <taxon>Multicrustacea</taxon>
        <taxon>Malacostraca</taxon>
        <taxon>Eumalacostraca</taxon>
        <taxon>Eucarida</taxon>
        <taxon>Decapoda</taxon>
        <taxon>Dendrobranchiata</taxon>
        <taxon>Penaeoidea</taxon>
        <taxon>Penaeidae</taxon>
        <taxon>Penaeus</taxon>
    </lineage>
</organism>
<evidence type="ECO:0000259" key="2">
    <source>
        <dbReference type="SMART" id="SM00587"/>
    </source>
</evidence>
<reference evidence="3 4" key="2">
    <citation type="submission" date="2019-01" db="EMBL/GenBank/DDBJ databases">
        <title>The decoding of complex shrimp genome reveals the adaptation for benthos swimmer, frequently molting mechanism and breeding impact on genome.</title>
        <authorList>
            <person name="Sun Y."/>
            <person name="Gao Y."/>
            <person name="Yu Y."/>
        </authorList>
    </citation>
    <scope>NUCLEOTIDE SEQUENCE [LARGE SCALE GENOMIC DNA]</scope>
    <source>
        <tissue evidence="3">Muscle</tissue>
    </source>
</reference>
<sequence length="573" mass="64762">MFGQTLTLRCVSSLSAVSAAGVLPSRSIKRFIARLIRARRAGTRSLSSGSLAGFIASRWVEIRTLGETHEHAPVTVPPPLLACFTVKMDIQLPCDPINIRGQGEQEKRNQEVCDNKKQEEHKNKDDKCNRTKCQTSVATEEKPDREQGQEEKEGKEEETQESDVLNVLECDVRGAVIADKGEGAVLTSWTAEYLGKKGDNYLSCVKRVKAQVMIEECEEQLTYVAKVKMLFSDTYKEFSNMSFFKEHEFYTKLLPELNSVLAEAGLDPLRIPKFYHYSKCEEREILILEDLTARGFRMADRKKGLDFAHAVLVLQELARIHASSVLLQRKHSVEELRVRHKFLALDWTNNSKIPREDMAVAISGDLLAATAIAENSKGYEDMARWLRELGPRGVDVFDEQLETRPPFAMLGHGDCWTNNFVFRYDDGGHPVEVMLLDLQLCRQGSPALDLQTLMYSSINGALRRNSLPHFLQTYTSSFDATVEAGGIPPLFTVEELTEEYNARSMYGVLMASMYIPLMVVDSEDAPDFTKVDDEKEFYADRAEEVARSMDDNPLLRETMCSAFDEWIDMGLIS</sequence>
<dbReference type="Proteomes" id="UP000283509">
    <property type="component" value="Unassembled WGS sequence"/>
</dbReference>
<reference evidence="3 4" key="1">
    <citation type="submission" date="2018-04" db="EMBL/GenBank/DDBJ databases">
        <authorList>
            <person name="Zhang X."/>
            <person name="Yuan J."/>
            <person name="Li F."/>
            <person name="Xiang J."/>
        </authorList>
    </citation>
    <scope>NUCLEOTIDE SEQUENCE [LARGE SCALE GENOMIC DNA]</scope>
    <source>
        <tissue evidence="3">Muscle</tissue>
    </source>
</reference>